<accession>A0A9X3D7A0</accession>
<protein>
    <submittedName>
        <fullName evidence="1">Uncharacterized protein</fullName>
    </submittedName>
</protein>
<dbReference type="AlphaFoldDB" id="A0A9X3D7A0"/>
<dbReference type="RefSeq" id="WP_266063354.1">
    <property type="nucleotide sequence ID" value="NZ_JAPKFM010000028.1"/>
</dbReference>
<organism evidence="1 2">
    <name type="scientific">Gordonia aquimaris</name>
    <dbReference type="NCBI Taxonomy" id="2984863"/>
    <lineage>
        <taxon>Bacteria</taxon>
        <taxon>Bacillati</taxon>
        <taxon>Actinomycetota</taxon>
        <taxon>Actinomycetes</taxon>
        <taxon>Mycobacteriales</taxon>
        <taxon>Gordoniaceae</taxon>
        <taxon>Gordonia</taxon>
    </lineage>
</organism>
<evidence type="ECO:0000313" key="2">
    <source>
        <dbReference type="Proteomes" id="UP001143347"/>
    </source>
</evidence>
<sequence>MTENIDGGSGGYTNRVAPTRGRAALADLTLIVRPPGQAAGVRVYTRDQAHEAEAYAAETGAAVEQLP</sequence>
<keyword evidence="2" id="KW-1185">Reference proteome</keyword>
<gene>
    <name evidence="1" type="ORF">OSB52_20610</name>
</gene>
<evidence type="ECO:0000313" key="1">
    <source>
        <dbReference type="EMBL" id="MCX2966489.1"/>
    </source>
</evidence>
<proteinExistence type="predicted"/>
<dbReference type="Proteomes" id="UP001143347">
    <property type="component" value="Unassembled WGS sequence"/>
</dbReference>
<name>A0A9X3D7A0_9ACTN</name>
<dbReference type="EMBL" id="JAPKFM010000028">
    <property type="protein sequence ID" value="MCX2966489.1"/>
    <property type="molecule type" value="Genomic_DNA"/>
</dbReference>
<reference evidence="1" key="1">
    <citation type="submission" date="2022-10" db="EMBL/GenBank/DDBJ databases">
        <title>WGS of marine actinomycetes from Thailand.</title>
        <authorList>
            <person name="Thawai C."/>
        </authorList>
    </citation>
    <scope>NUCLEOTIDE SEQUENCE</scope>
    <source>
        <strain evidence="1">SW21</strain>
    </source>
</reference>
<comment type="caution">
    <text evidence="1">The sequence shown here is derived from an EMBL/GenBank/DDBJ whole genome shotgun (WGS) entry which is preliminary data.</text>
</comment>